<protein>
    <recommendedName>
        <fullName evidence="2">SGNH hydrolase-type esterase domain-containing protein</fullName>
    </recommendedName>
</protein>
<dbReference type="RefSeq" id="WP_128526642.1">
    <property type="nucleotide sequence ID" value="NZ_CP026118.1"/>
</dbReference>
<dbReference type="KEGG" id="hli:HLI_20240"/>
<dbReference type="OrthoDB" id="252349at2"/>
<dbReference type="Pfam" id="PF13472">
    <property type="entry name" value="Lipase_GDSL_2"/>
    <property type="match status" value="1"/>
</dbReference>
<dbReference type="Gene3D" id="3.40.50.1110">
    <property type="entry name" value="SGNH hydrolase"/>
    <property type="match status" value="1"/>
</dbReference>
<dbReference type="PANTHER" id="PTHR30383">
    <property type="entry name" value="THIOESTERASE 1/PROTEASE 1/LYSOPHOSPHOLIPASE L1"/>
    <property type="match status" value="1"/>
</dbReference>
<feature type="domain" description="SGNH hydrolase-type esterase" evidence="2">
    <location>
        <begin position="38"/>
        <end position="223"/>
    </location>
</feature>
<dbReference type="SUPFAM" id="SSF52266">
    <property type="entry name" value="SGNH hydrolase"/>
    <property type="match status" value="1"/>
</dbReference>
<evidence type="ECO:0000259" key="2">
    <source>
        <dbReference type="Pfam" id="PF13472"/>
    </source>
</evidence>
<evidence type="ECO:0000313" key="3">
    <source>
        <dbReference type="EMBL" id="QAS54378.1"/>
    </source>
</evidence>
<proteinExistence type="predicted"/>
<feature type="transmembrane region" description="Helical" evidence="1">
    <location>
        <begin position="7"/>
        <end position="24"/>
    </location>
</feature>
<accession>A0A410MI55</accession>
<evidence type="ECO:0000256" key="1">
    <source>
        <dbReference type="SAM" id="Phobius"/>
    </source>
</evidence>
<reference evidence="3 4" key="1">
    <citation type="submission" date="2018-01" db="EMBL/GenBank/DDBJ databases">
        <title>The whole genome sequencing and assembly of Halobacillus litoralis ERB031 strain.</title>
        <authorList>
            <person name="Lee S.-J."/>
            <person name="Park M.-K."/>
            <person name="Kim J.-Y."/>
            <person name="Lee Y.-J."/>
            <person name="Yi H."/>
            <person name="Bahn Y.-S."/>
            <person name="Kim J.F."/>
            <person name="Lee D.-W."/>
        </authorList>
    </citation>
    <scope>NUCLEOTIDE SEQUENCE [LARGE SCALE GENOMIC DNA]</scope>
    <source>
        <strain evidence="3 4">ERB 031</strain>
    </source>
</reference>
<dbReference type="PANTHER" id="PTHR30383:SF27">
    <property type="entry name" value="SPORE GERMINATION LIPASE LIPC"/>
    <property type="match status" value="1"/>
</dbReference>
<keyword evidence="1" id="KW-1133">Transmembrane helix</keyword>
<keyword evidence="1" id="KW-0812">Transmembrane</keyword>
<sequence length="234" mass="27010">MRKQKKWSIAAIIIITIAIGLFSFQSTMFSQKEERIVALGDSLTFGVGDQSGNGYVENLDQWLDEHHERKVTVDNYAIPDQQTDGMLGQMNEAAVLKSIEKADYILLFIGTNDVIKSNGGDLTEIRKDQIAKGEKDYEKNLKKIMDTVREENPDAPILFLGLYSPYPDHEKINTIINNWNENSRKLIDGYDNVHYIKTKDLFEEKSRKHFSDALHLNEQGYERLTKRILDEYDF</sequence>
<dbReference type="InterPro" id="IPR013830">
    <property type="entry name" value="SGNH_hydro"/>
</dbReference>
<evidence type="ECO:0000313" key="4">
    <source>
        <dbReference type="Proteomes" id="UP000287756"/>
    </source>
</evidence>
<dbReference type="InterPro" id="IPR051532">
    <property type="entry name" value="Ester_Hydrolysis_Enzymes"/>
</dbReference>
<dbReference type="Proteomes" id="UP000287756">
    <property type="component" value="Chromosome"/>
</dbReference>
<dbReference type="AlphaFoldDB" id="A0A410MI55"/>
<keyword evidence="1" id="KW-0472">Membrane</keyword>
<dbReference type="EMBL" id="CP026118">
    <property type="protein sequence ID" value="QAS54378.1"/>
    <property type="molecule type" value="Genomic_DNA"/>
</dbReference>
<gene>
    <name evidence="3" type="ORF">HLI_20240</name>
</gene>
<dbReference type="GO" id="GO:0004622">
    <property type="term" value="F:phosphatidylcholine lysophospholipase activity"/>
    <property type="evidence" value="ECO:0007669"/>
    <property type="project" value="TreeGrafter"/>
</dbReference>
<organism evidence="3 4">
    <name type="scientific">Halobacillus litoralis</name>
    <dbReference type="NCBI Taxonomy" id="45668"/>
    <lineage>
        <taxon>Bacteria</taxon>
        <taxon>Bacillati</taxon>
        <taxon>Bacillota</taxon>
        <taxon>Bacilli</taxon>
        <taxon>Bacillales</taxon>
        <taxon>Bacillaceae</taxon>
        <taxon>Halobacillus</taxon>
    </lineage>
</organism>
<dbReference type="InterPro" id="IPR036514">
    <property type="entry name" value="SGNH_hydro_sf"/>
</dbReference>
<name>A0A410MI55_9BACI</name>